<dbReference type="InterPro" id="IPR050162">
    <property type="entry name" value="MsrA_MetSO_reductase"/>
</dbReference>
<evidence type="ECO:0000313" key="7">
    <source>
        <dbReference type="Proteomes" id="UP000067243"/>
    </source>
</evidence>
<keyword evidence="7" id="KW-1185">Reference proteome</keyword>
<keyword evidence="1 4" id="KW-0560">Oxidoreductase</keyword>
<dbReference type="GO" id="GO:0005737">
    <property type="term" value="C:cytoplasm"/>
    <property type="evidence" value="ECO:0007669"/>
    <property type="project" value="TreeGrafter"/>
</dbReference>
<comment type="similarity">
    <text evidence="4">Belongs to the MsrA Met sulfoxide reductase family.</text>
</comment>
<comment type="function">
    <text evidence="4">Has an important function as a repair enzyme for proteins that have been inactivated by oxidation. Catalyzes the reversible oxidation-reduction of methionine sulfoxide in proteins to methionine.</text>
</comment>
<dbReference type="InterPro" id="IPR036509">
    <property type="entry name" value="Met_Sox_Rdtase_MsrA_sf"/>
</dbReference>
<sequence length="164" mass="19134">MKEIILGAGCFWGTQAFFDKIKGVEKTDVGYANGLLDEVTYEEVCKGNTEFIEVCKITFDENIISLEKILEKFFKIIDPTLVNQQGNDFGTQYQSAIFFHQSDEQSFKNIINNFIEKMQINYKNKIETKVDYLKNYISAEEYHQKYLEKNPYGYCHINLDLADD</sequence>
<dbReference type="STRING" id="216946.STURO_v1c01860"/>
<reference evidence="6 7" key="1">
    <citation type="journal article" date="2015" name="Genome Announc.">
        <title>Complete Genome Sequence of Spiroplasma turonicum Strain Tab4cT, a Parasite of a Horse Fly, Haematopota sp. (Diptera: Tabanidae).</title>
        <authorList>
            <person name="Davis R.E."/>
            <person name="Shao J."/>
            <person name="Zhao Y."/>
            <person name="Gasparich G.E."/>
            <person name="Gaynor B.J."/>
            <person name="Donofrio N."/>
        </authorList>
    </citation>
    <scope>NUCLEOTIDE SEQUENCE [LARGE SCALE GENOMIC DNA]</scope>
    <source>
        <strain evidence="6 7">Tab4c</strain>
    </source>
</reference>
<protein>
    <recommendedName>
        <fullName evidence="4">Peptide methionine sulfoxide reductase MsrA</fullName>
        <shortName evidence="4">Protein-methionine-S-oxide reductase</shortName>
        <ecNumber evidence="4">1.8.4.11</ecNumber>
    </recommendedName>
    <alternativeName>
        <fullName evidence="4">Peptide-methionine (S)-S-oxide reductase</fullName>
        <shortName evidence="4">Peptide Met(O) reductase</shortName>
    </alternativeName>
</protein>
<name>A0A0K1P5H9_9MOLU</name>
<dbReference type="GO" id="GO:0033744">
    <property type="term" value="F:L-methionine:thioredoxin-disulfide S-oxidoreductase activity"/>
    <property type="evidence" value="ECO:0007669"/>
    <property type="project" value="RHEA"/>
</dbReference>
<dbReference type="GO" id="GO:0034599">
    <property type="term" value="P:cellular response to oxidative stress"/>
    <property type="evidence" value="ECO:0007669"/>
    <property type="project" value="TreeGrafter"/>
</dbReference>
<evidence type="ECO:0000256" key="2">
    <source>
        <dbReference type="ARBA" id="ARBA00047806"/>
    </source>
</evidence>
<dbReference type="OrthoDB" id="4174719at2"/>
<dbReference type="Gene3D" id="3.30.1060.10">
    <property type="entry name" value="Peptide methionine sulphoxide reductase MsrA"/>
    <property type="match status" value="1"/>
</dbReference>
<dbReference type="RefSeq" id="WP_075048040.1">
    <property type="nucleotide sequence ID" value="NZ_CP012328.1"/>
</dbReference>
<evidence type="ECO:0000256" key="3">
    <source>
        <dbReference type="ARBA" id="ARBA00048782"/>
    </source>
</evidence>
<evidence type="ECO:0000259" key="5">
    <source>
        <dbReference type="Pfam" id="PF01625"/>
    </source>
</evidence>
<dbReference type="PATRIC" id="fig|216946.3.peg.186"/>
<dbReference type="KEGG" id="stur:STURON_00188"/>
<evidence type="ECO:0000256" key="4">
    <source>
        <dbReference type="HAMAP-Rule" id="MF_01401"/>
    </source>
</evidence>
<dbReference type="Pfam" id="PF01625">
    <property type="entry name" value="PMSR"/>
    <property type="match status" value="1"/>
</dbReference>
<dbReference type="InterPro" id="IPR002569">
    <property type="entry name" value="Met_Sox_Rdtase_MsrA_dom"/>
</dbReference>
<dbReference type="Proteomes" id="UP000067243">
    <property type="component" value="Chromosome"/>
</dbReference>
<evidence type="ECO:0000313" key="6">
    <source>
        <dbReference type="EMBL" id="AKU79434.1"/>
    </source>
</evidence>
<proteinExistence type="inferred from homology"/>
<feature type="domain" description="Peptide methionine sulphoxide reductase MsrA" evidence="5">
    <location>
        <begin position="3"/>
        <end position="156"/>
    </location>
</feature>
<accession>A0A0K1P5H9</accession>
<dbReference type="GO" id="GO:0008113">
    <property type="term" value="F:peptide-methionine (S)-S-oxide reductase activity"/>
    <property type="evidence" value="ECO:0007669"/>
    <property type="project" value="UniProtKB-UniRule"/>
</dbReference>
<comment type="catalytic activity">
    <reaction evidence="2 4">
        <text>L-methionyl-[protein] + [thioredoxin]-disulfide + H2O = L-methionyl-(S)-S-oxide-[protein] + [thioredoxin]-dithiol</text>
        <dbReference type="Rhea" id="RHEA:14217"/>
        <dbReference type="Rhea" id="RHEA-COMP:10698"/>
        <dbReference type="Rhea" id="RHEA-COMP:10700"/>
        <dbReference type="Rhea" id="RHEA-COMP:12313"/>
        <dbReference type="Rhea" id="RHEA-COMP:12315"/>
        <dbReference type="ChEBI" id="CHEBI:15377"/>
        <dbReference type="ChEBI" id="CHEBI:16044"/>
        <dbReference type="ChEBI" id="CHEBI:29950"/>
        <dbReference type="ChEBI" id="CHEBI:44120"/>
        <dbReference type="ChEBI" id="CHEBI:50058"/>
        <dbReference type="EC" id="1.8.4.11"/>
    </reaction>
</comment>
<dbReference type="EC" id="1.8.4.11" evidence="4"/>
<feature type="active site" evidence="4">
    <location>
        <position position="10"/>
    </location>
</feature>
<dbReference type="PANTHER" id="PTHR42799">
    <property type="entry name" value="MITOCHONDRIAL PEPTIDE METHIONINE SULFOXIDE REDUCTASE"/>
    <property type="match status" value="1"/>
</dbReference>
<dbReference type="EMBL" id="CP012328">
    <property type="protein sequence ID" value="AKU79434.1"/>
    <property type="molecule type" value="Genomic_DNA"/>
</dbReference>
<organism evidence="6 7">
    <name type="scientific">Spiroplasma turonicum</name>
    <dbReference type="NCBI Taxonomy" id="216946"/>
    <lineage>
        <taxon>Bacteria</taxon>
        <taxon>Bacillati</taxon>
        <taxon>Mycoplasmatota</taxon>
        <taxon>Mollicutes</taxon>
        <taxon>Entomoplasmatales</taxon>
        <taxon>Spiroplasmataceae</taxon>
        <taxon>Spiroplasma</taxon>
    </lineage>
</organism>
<dbReference type="HAMAP" id="MF_01401">
    <property type="entry name" value="MsrA"/>
    <property type="match status" value="1"/>
</dbReference>
<dbReference type="PANTHER" id="PTHR42799:SF2">
    <property type="entry name" value="MITOCHONDRIAL PEPTIDE METHIONINE SULFOXIDE REDUCTASE"/>
    <property type="match status" value="1"/>
</dbReference>
<dbReference type="AlphaFoldDB" id="A0A0K1P5H9"/>
<dbReference type="NCBIfam" id="TIGR00401">
    <property type="entry name" value="msrA"/>
    <property type="match status" value="1"/>
</dbReference>
<dbReference type="SUPFAM" id="SSF55068">
    <property type="entry name" value="Peptide methionine sulfoxide reductase"/>
    <property type="match status" value="1"/>
</dbReference>
<comment type="catalytic activity">
    <reaction evidence="3 4">
        <text>[thioredoxin]-disulfide + L-methionine + H2O = L-methionine (S)-S-oxide + [thioredoxin]-dithiol</text>
        <dbReference type="Rhea" id="RHEA:19993"/>
        <dbReference type="Rhea" id="RHEA-COMP:10698"/>
        <dbReference type="Rhea" id="RHEA-COMP:10700"/>
        <dbReference type="ChEBI" id="CHEBI:15377"/>
        <dbReference type="ChEBI" id="CHEBI:29950"/>
        <dbReference type="ChEBI" id="CHEBI:50058"/>
        <dbReference type="ChEBI" id="CHEBI:57844"/>
        <dbReference type="ChEBI" id="CHEBI:58772"/>
        <dbReference type="EC" id="1.8.4.11"/>
    </reaction>
</comment>
<evidence type="ECO:0000256" key="1">
    <source>
        <dbReference type="ARBA" id="ARBA00023002"/>
    </source>
</evidence>
<gene>
    <name evidence="6" type="primary">msrAB</name>
    <name evidence="4" type="synonym">msrA</name>
    <name evidence="6" type="ORF">STURON_00188</name>
</gene>